<keyword evidence="3" id="KW-1133">Transmembrane helix</keyword>
<dbReference type="EMBL" id="JRYO01000197">
    <property type="protein sequence ID" value="KHE91426.1"/>
    <property type="molecule type" value="Genomic_DNA"/>
</dbReference>
<dbReference type="PANTHER" id="PTHR30469:SF38">
    <property type="entry name" value="HLYD FAMILY SECRETION PROTEIN"/>
    <property type="match status" value="1"/>
</dbReference>
<organism evidence="7 8">
    <name type="scientific">Candidatus Scalindua brodae</name>
    <dbReference type="NCBI Taxonomy" id="237368"/>
    <lineage>
        <taxon>Bacteria</taxon>
        <taxon>Pseudomonadati</taxon>
        <taxon>Planctomycetota</taxon>
        <taxon>Candidatus Brocadiia</taxon>
        <taxon>Candidatus Brocadiales</taxon>
        <taxon>Candidatus Scalinduaceae</taxon>
        <taxon>Candidatus Scalindua</taxon>
    </lineage>
</organism>
<evidence type="ECO:0000259" key="4">
    <source>
        <dbReference type="Pfam" id="PF25876"/>
    </source>
</evidence>
<keyword evidence="3" id="KW-0812">Transmembrane</keyword>
<dbReference type="Gene3D" id="2.40.420.20">
    <property type="match status" value="1"/>
</dbReference>
<dbReference type="GO" id="GO:0015562">
    <property type="term" value="F:efflux transmembrane transporter activity"/>
    <property type="evidence" value="ECO:0007669"/>
    <property type="project" value="TreeGrafter"/>
</dbReference>
<protein>
    <submittedName>
        <fullName evidence="7">AcrA/AcrE family multidrug efflux protein</fullName>
    </submittedName>
</protein>
<accession>A0A0B0EHB8</accession>
<dbReference type="Proteomes" id="UP000030652">
    <property type="component" value="Unassembled WGS sequence"/>
</dbReference>
<dbReference type="Pfam" id="PF25989">
    <property type="entry name" value="YknX_C"/>
    <property type="match status" value="1"/>
</dbReference>
<evidence type="ECO:0000256" key="1">
    <source>
        <dbReference type="ARBA" id="ARBA00009477"/>
    </source>
</evidence>
<feature type="transmembrane region" description="Helical" evidence="3">
    <location>
        <begin position="27"/>
        <end position="48"/>
    </location>
</feature>
<evidence type="ECO:0000256" key="3">
    <source>
        <dbReference type="SAM" id="Phobius"/>
    </source>
</evidence>
<dbReference type="InterPro" id="IPR058637">
    <property type="entry name" value="YknX-like_C"/>
</dbReference>
<dbReference type="eggNOG" id="COG0845">
    <property type="taxonomic scope" value="Bacteria"/>
</dbReference>
<feature type="domain" description="Multidrug resistance protein MdtA-like alpha-helical hairpin" evidence="4">
    <location>
        <begin position="133"/>
        <end position="205"/>
    </location>
</feature>
<dbReference type="Gene3D" id="2.40.50.100">
    <property type="match status" value="1"/>
</dbReference>
<dbReference type="SUPFAM" id="SSF111369">
    <property type="entry name" value="HlyD-like secretion proteins"/>
    <property type="match status" value="1"/>
</dbReference>
<keyword evidence="3" id="KW-0472">Membrane</keyword>
<dbReference type="Pfam" id="PF25954">
    <property type="entry name" value="Beta-barrel_RND_2"/>
    <property type="match status" value="1"/>
</dbReference>
<dbReference type="InterPro" id="IPR058624">
    <property type="entry name" value="MdtA-like_HH"/>
</dbReference>
<dbReference type="Pfam" id="PF25876">
    <property type="entry name" value="HH_MFP_RND"/>
    <property type="match status" value="1"/>
</dbReference>
<proteinExistence type="inferred from homology"/>
<feature type="domain" description="CusB-like beta-barrel" evidence="5">
    <location>
        <begin position="250"/>
        <end position="321"/>
    </location>
</feature>
<evidence type="ECO:0000313" key="7">
    <source>
        <dbReference type="EMBL" id="KHE91426.1"/>
    </source>
</evidence>
<feature type="domain" description="YknX-like C-terminal permuted SH3-like" evidence="6">
    <location>
        <begin position="336"/>
        <end position="402"/>
    </location>
</feature>
<reference evidence="7 8" key="1">
    <citation type="submission" date="2014-10" db="EMBL/GenBank/DDBJ databases">
        <title>Draft genome of anammox bacterium scalindua brodae, obtained using differential coverage binning of sequence data from two enrichment reactors.</title>
        <authorList>
            <person name="Speth D.R."/>
            <person name="Russ L."/>
            <person name="Kartal B."/>
            <person name="Op den Camp H.J."/>
            <person name="Dutilh B.E."/>
            <person name="Jetten M.S."/>
        </authorList>
    </citation>
    <scope>NUCLEOTIDE SEQUENCE [LARGE SCALE GENOMIC DNA]</scope>
    <source>
        <strain evidence="7">RU1</strain>
    </source>
</reference>
<evidence type="ECO:0000256" key="2">
    <source>
        <dbReference type="SAM" id="Coils"/>
    </source>
</evidence>
<sequence length="405" mass="44315">MSIDDLSKLRIDRTKYRTQSNTRKKRFLLLIILTVSAGLGILYGTGILQPGVKVEITKVTTIYPSQTFTLLNASGYVVAQRKSAVSSKITSWLDSLLVEEGSVVKKGEIIATLENKDVTAALEKAKANREVARFEIEQAEAELTEAVLAFNRIKELLEDEVASPSEYDASEARHKSAIAAVATKKAALRASKSALNEAEANLEYTYLRASFDAVVLTKNADVGDIVTPVGAATNARASVVTIADMDSLQVEVDVSESNIEQVKTGQPCEIQLDAFPDKRFRGKVHMIVPTADRSKASVLVKVAFLDKDSSILPEMSAKVAFLKREVTEKEQIPIKAVPVSAIVKYKGHDSVYVLVDNRVKEKRIVTGRRLDNMVEIISGLETGSRVVLSPPDKIENGKKVKIIDE</sequence>
<dbReference type="Gene3D" id="2.40.30.170">
    <property type="match status" value="1"/>
</dbReference>
<keyword evidence="2" id="KW-0175">Coiled coil</keyword>
<dbReference type="GO" id="GO:1990281">
    <property type="term" value="C:efflux pump complex"/>
    <property type="evidence" value="ECO:0007669"/>
    <property type="project" value="TreeGrafter"/>
</dbReference>
<dbReference type="PANTHER" id="PTHR30469">
    <property type="entry name" value="MULTIDRUG RESISTANCE PROTEIN MDTA"/>
    <property type="match status" value="1"/>
</dbReference>
<evidence type="ECO:0000259" key="6">
    <source>
        <dbReference type="Pfam" id="PF25989"/>
    </source>
</evidence>
<feature type="coiled-coil region" evidence="2">
    <location>
        <begin position="122"/>
        <end position="156"/>
    </location>
</feature>
<dbReference type="AlphaFoldDB" id="A0A0B0EHB8"/>
<dbReference type="PATRIC" id="fig|237368.3.peg.3068"/>
<dbReference type="InterPro" id="IPR006143">
    <property type="entry name" value="RND_pump_MFP"/>
</dbReference>
<dbReference type="Gene3D" id="1.10.287.470">
    <property type="entry name" value="Helix hairpin bin"/>
    <property type="match status" value="1"/>
</dbReference>
<dbReference type="NCBIfam" id="TIGR01730">
    <property type="entry name" value="RND_mfp"/>
    <property type="match status" value="1"/>
</dbReference>
<comment type="caution">
    <text evidence="7">The sequence shown here is derived from an EMBL/GenBank/DDBJ whole genome shotgun (WGS) entry which is preliminary data.</text>
</comment>
<gene>
    <name evidence="7" type="primary">acrA_2</name>
    <name evidence="7" type="ORF">SCABRO_02829</name>
</gene>
<evidence type="ECO:0000313" key="8">
    <source>
        <dbReference type="Proteomes" id="UP000030652"/>
    </source>
</evidence>
<dbReference type="InterPro" id="IPR058792">
    <property type="entry name" value="Beta-barrel_RND_2"/>
</dbReference>
<comment type="similarity">
    <text evidence="1">Belongs to the membrane fusion protein (MFP) (TC 8.A.1) family.</text>
</comment>
<evidence type="ECO:0000259" key="5">
    <source>
        <dbReference type="Pfam" id="PF25954"/>
    </source>
</evidence>
<name>A0A0B0EHB8_9BACT</name>